<evidence type="ECO:0000256" key="5">
    <source>
        <dbReference type="ARBA" id="ARBA00022692"/>
    </source>
</evidence>
<dbReference type="Gene3D" id="3.80.10.10">
    <property type="entry name" value="Ribonuclease Inhibitor"/>
    <property type="match status" value="3"/>
</dbReference>
<dbReference type="EMBL" id="CM003528">
    <property type="protein sequence ID" value="RCV05412.1"/>
    <property type="molecule type" value="Genomic_DNA"/>
</dbReference>
<keyword evidence="3" id="KW-1003">Cell membrane</keyword>
<proteinExistence type="inferred from homology"/>
<evidence type="ECO:0000256" key="1">
    <source>
        <dbReference type="ARBA" id="ARBA00004251"/>
    </source>
</evidence>
<evidence type="ECO:0000256" key="3">
    <source>
        <dbReference type="ARBA" id="ARBA00022475"/>
    </source>
</evidence>
<accession>A0A368PID7</accession>
<feature type="non-terminal residue" evidence="14">
    <location>
        <position position="563"/>
    </location>
</feature>
<dbReference type="InterPro" id="IPR013210">
    <property type="entry name" value="LRR_N_plant-typ"/>
</dbReference>
<dbReference type="Pfam" id="PF08263">
    <property type="entry name" value="LRRNT_2"/>
    <property type="match status" value="1"/>
</dbReference>
<reference evidence="14" key="1">
    <citation type="journal article" date="2012" name="Nat. Biotechnol.">
        <title>Reference genome sequence of the model plant Setaria.</title>
        <authorList>
            <person name="Bennetzen J.L."/>
            <person name="Schmutz J."/>
            <person name="Wang H."/>
            <person name="Percifield R."/>
            <person name="Hawkins J."/>
            <person name="Pontaroli A.C."/>
            <person name="Estep M."/>
            <person name="Feng L."/>
            <person name="Vaughn J.N."/>
            <person name="Grimwood J."/>
            <person name="Jenkins J."/>
            <person name="Barry K."/>
            <person name="Lindquist E."/>
            <person name="Hellsten U."/>
            <person name="Deshpande S."/>
            <person name="Wang X."/>
            <person name="Wu X."/>
            <person name="Mitros T."/>
            <person name="Triplett J."/>
            <person name="Yang X."/>
            <person name="Ye C.Y."/>
            <person name="Mauro-Herrera M."/>
            <person name="Wang L."/>
            <person name="Li P."/>
            <person name="Sharma M."/>
            <person name="Sharma R."/>
            <person name="Ronald P.C."/>
            <person name="Panaud O."/>
            <person name="Kellogg E.A."/>
            <person name="Brutnell T.P."/>
            <person name="Doust A.N."/>
            <person name="Tuskan G.A."/>
            <person name="Rokhsar D."/>
            <person name="Devos K.M."/>
        </authorList>
    </citation>
    <scope>NUCLEOTIDE SEQUENCE [LARGE SCALE GENOMIC DNA]</scope>
    <source>
        <strain evidence="14">Yugu1</strain>
    </source>
</reference>
<dbReference type="AlphaFoldDB" id="A0A368PID7"/>
<dbReference type="FunFam" id="3.80.10.10:FF:000213">
    <property type="entry name" value="Tyrosine-sulfated glycopeptide receptor 1"/>
    <property type="match status" value="1"/>
</dbReference>
<feature type="signal peptide" evidence="12">
    <location>
        <begin position="1"/>
        <end position="19"/>
    </location>
</feature>
<dbReference type="GO" id="GO:0005886">
    <property type="term" value="C:plasma membrane"/>
    <property type="evidence" value="ECO:0007669"/>
    <property type="project" value="UniProtKB-SubCell"/>
</dbReference>
<dbReference type="InterPro" id="IPR032675">
    <property type="entry name" value="LRR_dom_sf"/>
</dbReference>
<keyword evidence="5" id="KW-0812">Transmembrane</keyword>
<evidence type="ECO:0000256" key="8">
    <source>
        <dbReference type="ARBA" id="ARBA00022989"/>
    </source>
</evidence>
<feature type="domain" description="Leucine-rich repeat-containing N-terminal plant-type" evidence="13">
    <location>
        <begin position="24"/>
        <end position="63"/>
    </location>
</feature>
<feature type="chain" id="PRO_5017084850" description="Leucine-rich repeat-containing N-terminal plant-type domain-containing protein" evidence="12">
    <location>
        <begin position="20"/>
        <end position="563"/>
    </location>
</feature>
<organism evidence="14">
    <name type="scientific">Setaria italica</name>
    <name type="common">Foxtail millet</name>
    <name type="synonym">Panicum italicum</name>
    <dbReference type="NCBI Taxonomy" id="4555"/>
    <lineage>
        <taxon>Eukaryota</taxon>
        <taxon>Viridiplantae</taxon>
        <taxon>Streptophyta</taxon>
        <taxon>Embryophyta</taxon>
        <taxon>Tracheophyta</taxon>
        <taxon>Spermatophyta</taxon>
        <taxon>Magnoliopsida</taxon>
        <taxon>Liliopsida</taxon>
        <taxon>Poales</taxon>
        <taxon>Poaceae</taxon>
        <taxon>PACMAD clade</taxon>
        <taxon>Panicoideae</taxon>
        <taxon>Panicodae</taxon>
        <taxon>Paniceae</taxon>
        <taxon>Cenchrinae</taxon>
        <taxon>Setaria</taxon>
    </lineage>
</organism>
<evidence type="ECO:0000256" key="7">
    <source>
        <dbReference type="ARBA" id="ARBA00022737"/>
    </source>
</evidence>
<dbReference type="PANTHER" id="PTHR48060:SF19">
    <property type="entry name" value="LEUCINE-RICH REPEAT-CONTAINING N-TERMINAL PLANT-TYPE DOMAIN-CONTAINING PROTEIN"/>
    <property type="match status" value="1"/>
</dbReference>
<evidence type="ECO:0000256" key="12">
    <source>
        <dbReference type="SAM" id="SignalP"/>
    </source>
</evidence>
<dbReference type="PROSITE" id="PS51450">
    <property type="entry name" value="LRR"/>
    <property type="match status" value="2"/>
</dbReference>
<comment type="subcellular location">
    <subcellularLocation>
        <location evidence="1">Cell membrane</location>
        <topology evidence="1">Single-pass type I membrane protein</topology>
    </subcellularLocation>
</comment>
<evidence type="ECO:0000313" key="14">
    <source>
        <dbReference type="EMBL" id="RCV05412.1"/>
    </source>
</evidence>
<keyword evidence="6 12" id="KW-0732">Signal</keyword>
<name>A0A368PID7_SETIT</name>
<dbReference type="STRING" id="4555.A0A368PID7"/>
<evidence type="ECO:0000256" key="9">
    <source>
        <dbReference type="ARBA" id="ARBA00023136"/>
    </source>
</evidence>
<keyword evidence="10" id="KW-0675">Receptor</keyword>
<dbReference type="PANTHER" id="PTHR48060">
    <property type="entry name" value="DNA DAMAGE-REPAIR/TOLERATION PROTEIN DRT100"/>
    <property type="match status" value="1"/>
</dbReference>
<sequence>MPFSGIALAVLLLSMASHAKPCSDQEKTSLLRFIAELSWDGGLAMSWRNGTAGCCSWEGIACDGDGAVVEVSLPGRGLQSPISLALGELTGLRRLNLSHNSLSGELPLERLLSSSRGLAVIDVSFNGLEGQLRELPSSATHGWPVQVLNISSNRFTGEFPSYAWKAMVPSYNRFSGRIPAGLGNCSAVKVLKAGHNQLTGMLPDELFYASSLEYLSFPNNGLYGKLPITNLRNLAHLDLGGNRLNGKIPHSIELPSAFSNCTNLITIDLRNNYFSGELTKVNFSTLINLKTLDLLFNNFTGTIPESIYSCSHLNALRLSDNKLHGQLSPRIGNLKSLVFLNFKGEAMPEDETVDGFQNLQFLSLSDCSLTGKIPFWLSNLKNLQILLLENNQLSGPVPAWIKNISENNFTGEIPVELMEMPMLIAENTTIHLDQRLFVLLVCISPSFEYRVTTAFPKMLNLGYDNFNGAIPKETGQLKSLSIINFSSNNLSGEIPPQLHSLTNLQVLDLSSDHLTGAIPSDLSNLHFLSTTSVSNNDLEGPIPTGGQFSTFTNSSFGGNPKLC</sequence>
<dbReference type="SUPFAM" id="SSF52058">
    <property type="entry name" value="L domain-like"/>
    <property type="match status" value="1"/>
</dbReference>
<dbReference type="InterPro" id="IPR053211">
    <property type="entry name" value="DNA_repair-toleration"/>
</dbReference>
<evidence type="ECO:0000256" key="11">
    <source>
        <dbReference type="ARBA" id="ARBA00023180"/>
    </source>
</evidence>
<reference evidence="14" key="2">
    <citation type="submission" date="2015-07" db="EMBL/GenBank/DDBJ databases">
        <authorList>
            <person name="Noorani M."/>
        </authorList>
    </citation>
    <scope>NUCLEOTIDE SEQUENCE</scope>
    <source>
        <strain evidence="14">Yugu1</strain>
    </source>
</reference>
<dbReference type="FunFam" id="3.80.10.10:FF:000403">
    <property type="entry name" value="Receptor-like protein 2"/>
    <property type="match status" value="1"/>
</dbReference>
<dbReference type="Pfam" id="PF00560">
    <property type="entry name" value="LRR_1"/>
    <property type="match status" value="7"/>
</dbReference>
<evidence type="ECO:0000256" key="10">
    <source>
        <dbReference type="ARBA" id="ARBA00023170"/>
    </source>
</evidence>
<evidence type="ECO:0000256" key="2">
    <source>
        <dbReference type="ARBA" id="ARBA00009592"/>
    </source>
</evidence>
<dbReference type="InterPro" id="IPR001611">
    <property type="entry name" value="Leu-rich_rpt"/>
</dbReference>
<keyword evidence="4" id="KW-0433">Leucine-rich repeat</keyword>
<keyword evidence="7" id="KW-0677">Repeat</keyword>
<dbReference type="InterPro" id="IPR003591">
    <property type="entry name" value="Leu-rich_rpt_typical-subtyp"/>
</dbReference>
<dbReference type="SMART" id="SM00369">
    <property type="entry name" value="LRR_TYP"/>
    <property type="match status" value="5"/>
</dbReference>
<evidence type="ECO:0000259" key="13">
    <source>
        <dbReference type="Pfam" id="PF08263"/>
    </source>
</evidence>
<protein>
    <recommendedName>
        <fullName evidence="13">Leucine-rich repeat-containing N-terminal plant-type domain-containing protein</fullName>
    </recommendedName>
</protein>
<keyword evidence="9" id="KW-0472">Membrane</keyword>
<evidence type="ECO:0000256" key="6">
    <source>
        <dbReference type="ARBA" id="ARBA00022729"/>
    </source>
</evidence>
<comment type="similarity">
    <text evidence="2">Belongs to the RLP family.</text>
</comment>
<keyword evidence="11" id="KW-0325">Glycoprotein</keyword>
<keyword evidence="8" id="KW-1133">Transmembrane helix</keyword>
<dbReference type="OrthoDB" id="1740823at2759"/>
<dbReference type="FunFam" id="3.80.10.10:FF:000041">
    <property type="entry name" value="LRR receptor-like serine/threonine-protein kinase ERECTA"/>
    <property type="match status" value="1"/>
</dbReference>
<gene>
    <name evidence="14" type="ORF">SETIT_1G082300v2</name>
</gene>
<dbReference type="SUPFAM" id="SSF52047">
    <property type="entry name" value="RNI-like"/>
    <property type="match status" value="1"/>
</dbReference>
<evidence type="ECO:0000256" key="4">
    <source>
        <dbReference type="ARBA" id="ARBA00022614"/>
    </source>
</evidence>